<dbReference type="EMBL" id="JFKC01000042">
    <property type="protein sequence ID" value="OSQ42792.1"/>
    <property type="molecule type" value="Genomic_DNA"/>
</dbReference>
<reference evidence="2 3" key="1">
    <citation type="submission" date="2014-03" db="EMBL/GenBank/DDBJ databases">
        <title>The draft genome sequence of Marivita geojedonensis KCTC 23882.</title>
        <authorList>
            <person name="Lai Q."/>
            <person name="Shao Z."/>
        </authorList>
    </citation>
    <scope>NUCLEOTIDE SEQUENCE [LARGE SCALE GENOMIC DNA]</scope>
    <source>
        <strain evidence="2 3">DPG-138</strain>
    </source>
</reference>
<gene>
    <name evidence="2" type="ORF">MGEO_20240</name>
</gene>
<feature type="transmembrane region" description="Helical" evidence="1">
    <location>
        <begin position="226"/>
        <end position="253"/>
    </location>
</feature>
<keyword evidence="3" id="KW-1185">Reference proteome</keyword>
<accession>A0A1X4N8Z5</accession>
<comment type="caution">
    <text evidence="2">The sequence shown here is derived from an EMBL/GenBank/DDBJ whole genome shotgun (WGS) entry which is preliminary data.</text>
</comment>
<evidence type="ECO:0000256" key="1">
    <source>
        <dbReference type="SAM" id="Phobius"/>
    </source>
</evidence>
<evidence type="ECO:0000313" key="2">
    <source>
        <dbReference type="EMBL" id="OSQ42792.1"/>
    </source>
</evidence>
<dbReference type="AlphaFoldDB" id="A0A1X4N8Z5"/>
<sequence length="403" mass="44264">MFLRPSADLQKKLAQERVDAIARSIELLGAFRPAKSALIKDVASSAGAMAAGSLDHYGQNFISPGHMPSNLSDAKEMGLVDPLSSRSEDGAWDKLMAVLEKCWEKVTRKIRDAEWFKKAQDGLGLAATILMDWIKTLLLSGQVISKLVPFYGSIRGVIDGALLAFSAVQCRDTISDLVNTSVMIASGVPKVAMDAFRNYVILENVRLGAKSAYIVTKSIGNFLAEVLTFGAWTVASFVTAILEAVASIVTALVQFRLFDKATEKLRVYSQAGDIPDADEFRNIISFCPLIGAVFFGGASYIGHFQLTRVLTKPAFCDASYLNSALPSIAETQRHACAFIRASGIQLKFRSADEEKRLGWVVKQIEGYSTNILTEIHTKDNPGRKAKTEAYLRRKWHDFRHTSV</sequence>
<protein>
    <submittedName>
        <fullName evidence="2">Uncharacterized protein</fullName>
    </submittedName>
</protein>
<dbReference type="RefSeq" id="WP_085641573.1">
    <property type="nucleotide sequence ID" value="NZ_JFKC01000042.1"/>
</dbReference>
<name>A0A1X4N8Z5_9RHOB</name>
<feature type="transmembrane region" description="Helical" evidence="1">
    <location>
        <begin position="283"/>
        <end position="302"/>
    </location>
</feature>
<keyword evidence="1" id="KW-0472">Membrane</keyword>
<evidence type="ECO:0000313" key="3">
    <source>
        <dbReference type="Proteomes" id="UP000193926"/>
    </source>
</evidence>
<proteinExistence type="predicted"/>
<organism evidence="2 3">
    <name type="scientific">Marivita geojedonensis</name>
    <dbReference type="NCBI Taxonomy" id="1123756"/>
    <lineage>
        <taxon>Bacteria</taxon>
        <taxon>Pseudomonadati</taxon>
        <taxon>Pseudomonadota</taxon>
        <taxon>Alphaproteobacteria</taxon>
        <taxon>Rhodobacterales</taxon>
        <taxon>Roseobacteraceae</taxon>
        <taxon>Marivita</taxon>
    </lineage>
</organism>
<keyword evidence="1" id="KW-1133">Transmembrane helix</keyword>
<dbReference type="Proteomes" id="UP000193926">
    <property type="component" value="Unassembled WGS sequence"/>
</dbReference>
<keyword evidence="1" id="KW-0812">Transmembrane</keyword>